<dbReference type="InterPro" id="IPR034660">
    <property type="entry name" value="DinB/YfiT-like"/>
</dbReference>
<gene>
    <name evidence="1" type="ORF">LP52_19980</name>
</gene>
<dbReference type="SUPFAM" id="SSF109854">
    <property type="entry name" value="DinB/YfiT-like putative metalloenzymes"/>
    <property type="match status" value="1"/>
</dbReference>
<dbReference type="Gene3D" id="1.20.120.450">
    <property type="entry name" value="dinb family like domain"/>
    <property type="match status" value="1"/>
</dbReference>
<dbReference type="RefSeq" id="WP_040275825.1">
    <property type="nucleotide sequence ID" value="NZ_JROO01000040.1"/>
</dbReference>
<evidence type="ECO:0000313" key="2">
    <source>
        <dbReference type="Proteomes" id="UP000031675"/>
    </source>
</evidence>
<keyword evidence="2" id="KW-1185">Reference proteome</keyword>
<dbReference type="STRING" id="183763.LP52_19980"/>
<protein>
    <submittedName>
        <fullName evidence="1">Mini-circle protein</fullName>
    </submittedName>
</protein>
<dbReference type="InterPro" id="IPR007061">
    <property type="entry name" value="MST-like"/>
</dbReference>
<dbReference type="EMBL" id="JROO01000040">
    <property type="protein sequence ID" value="KIH97256.1"/>
    <property type="molecule type" value="Genomic_DNA"/>
</dbReference>
<reference evidence="2" key="1">
    <citation type="journal article" date="2015" name="Chem. Biol.">
        <title>Structure, bioactivity, and resistance mechanism of streptomonomicin, an unusual lasso Peptide from an understudied halophilic actinomycete.</title>
        <authorList>
            <person name="Metelev M."/>
            <person name="Tietz J.I."/>
            <person name="Melby J.O."/>
            <person name="Blair P.M."/>
            <person name="Zhu L."/>
            <person name="Livnat I."/>
            <person name="Severinov K."/>
            <person name="Mitchell D.A."/>
        </authorList>
    </citation>
    <scope>NUCLEOTIDE SEQUENCE [LARGE SCALE GENOMIC DNA]</scope>
    <source>
        <strain evidence="2">YIM 90003</strain>
    </source>
</reference>
<dbReference type="Proteomes" id="UP000031675">
    <property type="component" value="Unassembled WGS sequence"/>
</dbReference>
<proteinExistence type="predicted"/>
<evidence type="ECO:0000313" key="1">
    <source>
        <dbReference type="EMBL" id="KIH97256.1"/>
    </source>
</evidence>
<sequence length="163" mass="18095">MPATATGGERQTVEAFLDYLRWAVAGKARGLTEDQARRRLVGSETTLAGVLHHLMLVERNWFQRIVSGRSAAELGLPLDTADDTWAVPDGATLASLTAGYEQECARSREAAARFDLDHAFEHENAGRLSLRWILLHMMEETARHTGHADILREQTDGRTGDQE</sequence>
<organism evidence="1 2">
    <name type="scientific">Streptomonospora alba</name>
    <dbReference type="NCBI Taxonomy" id="183763"/>
    <lineage>
        <taxon>Bacteria</taxon>
        <taxon>Bacillati</taxon>
        <taxon>Actinomycetota</taxon>
        <taxon>Actinomycetes</taxon>
        <taxon>Streptosporangiales</taxon>
        <taxon>Nocardiopsidaceae</taxon>
        <taxon>Streptomonospora</taxon>
    </lineage>
</organism>
<comment type="caution">
    <text evidence="1">The sequence shown here is derived from an EMBL/GenBank/DDBJ whole genome shotgun (WGS) entry which is preliminary data.</text>
</comment>
<name>A0A0C2J778_9ACTN</name>
<dbReference type="OrthoDB" id="4548523at2"/>
<dbReference type="AlphaFoldDB" id="A0A0C2J778"/>
<accession>A0A0C2J778</accession>
<dbReference type="Pfam" id="PF04978">
    <property type="entry name" value="MST"/>
    <property type="match status" value="1"/>
</dbReference>